<dbReference type="InterPro" id="IPR052522">
    <property type="entry name" value="ABC-2_transport_permease"/>
</dbReference>
<protein>
    <recommendedName>
        <fullName evidence="5">Transport permease protein</fullName>
    </recommendedName>
</protein>
<organism evidence="7 8">
    <name type="scientific">Dongia rigui</name>
    <dbReference type="NCBI Taxonomy" id="940149"/>
    <lineage>
        <taxon>Bacteria</taxon>
        <taxon>Pseudomonadati</taxon>
        <taxon>Pseudomonadota</taxon>
        <taxon>Alphaproteobacteria</taxon>
        <taxon>Rhodospirillales</taxon>
        <taxon>Dongiaceae</taxon>
        <taxon>Dongia</taxon>
    </lineage>
</organism>
<proteinExistence type="inferred from homology"/>
<dbReference type="PANTHER" id="PTHR43332">
    <property type="entry name" value="INNER MEMBRANE TRANSPORT PERMEASE YADH-RELATED"/>
    <property type="match status" value="1"/>
</dbReference>
<comment type="caution">
    <text evidence="7">The sequence shown here is derived from an EMBL/GenBank/DDBJ whole genome shotgun (WGS) entry which is preliminary data.</text>
</comment>
<dbReference type="InterPro" id="IPR000412">
    <property type="entry name" value="ABC_2_transport"/>
</dbReference>
<dbReference type="InterPro" id="IPR013525">
    <property type="entry name" value="ABC2_TM"/>
</dbReference>
<evidence type="ECO:0000313" key="7">
    <source>
        <dbReference type="EMBL" id="MDY0872451.1"/>
    </source>
</evidence>
<gene>
    <name evidence="7" type="ORF">SMD31_10975</name>
</gene>
<feature type="domain" description="ABC transmembrane type-2" evidence="6">
    <location>
        <begin position="36"/>
        <end position="265"/>
    </location>
</feature>
<dbReference type="EMBL" id="JAXCLX010000001">
    <property type="protein sequence ID" value="MDY0872451.1"/>
    <property type="molecule type" value="Genomic_DNA"/>
</dbReference>
<keyword evidence="5" id="KW-0813">Transport</keyword>
<dbReference type="PANTHER" id="PTHR43332:SF2">
    <property type="entry name" value="INNER MEMBRANE TRANSPORT PERMEASE YADH"/>
    <property type="match status" value="1"/>
</dbReference>
<dbReference type="PROSITE" id="PS51012">
    <property type="entry name" value="ABC_TM2"/>
    <property type="match status" value="1"/>
</dbReference>
<dbReference type="Pfam" id="PF01061">
    <property type="entry name" value="ABC2_membrane"/>
    <property type="match status" value="1"/>
</dbReference>
<evidence type="ECO:0000256" key="1">
    <source>
        <dbReference type="ARBA" id="ARBA00004141"/>
    </source>
</evidence>
<feature type="transmembrane region" description="Helical" evidence="5">
    <location>
        <begin position="157"/>
        <end position="178"/>
    </location>
</feature>
<feature type="transmembrane region" description="Helical" evidence="5">
    <location>
        <begin position="34"/>
        <end position="60"/>
    </location>
</feature>
<evidence type="ECO:0000256" key="3">
    <source>
        <dbReference type="ARBA" id="ARBA00022989"/>
    </source>
</evidence>
<keyword evidence="2 5" id="KW-0812">Transmembrane</keyword>
<accession>A0ABU5DYN9</accession>
<dbReference type="PIRSF" id="PIRSF006648">
    <property type="entry name" value="DrrB"/>
    <property type="match status" value="1"/>
</dbReference>
<evidence type="ECO:0000259" key="6">
    <source>
        <dbReference type="PROSITE" id="PS51012"/>
    </source>
</evidence>
<sequence length="270" mass="29404">MNATLSRTTLAPRRYGAINWIGLYTLYRKEVRRFLTVATQTVMAPMVTTLLFLAVFVLAMGHSVDLVGGVPYMEFLAPGLIMMAMTQNAFANTSSSLMIAKIQGNIVDLLMPPLTAFEITLALALGGLTRGIVVGLATAAAIWVFVPLHLTHLWAMLFYAAMASLMLAQLGVVAGIYAEKFDHMAAVTNFIITPLAFLSGTFYSTERLPEFGRLLAHLNPFFYMIDGFRYGLIGHADGSLLAGVVTLVAVNLALLMANYLSFEHGSRMKP</sequence>
<evidence type="ECO:0000256" key="5">
    <source>
        <dbReference type="RuleBase" id="RU361157"/>
    </source>
</evidence>
<evidence type="ECO:0000256" key="2">
    <source>
        <dbReference type="ARBA" id="ARBA00022692"/>
    </source>
</evidence>
<comment type="subcellular location">
    <subcellularLocation>
        <location evidence="5">Cell inner membrane</location>
        <topology evidence="5">Multi-pass membrane protein</topology>
    </subcellularLocation>
    <subcellularLocation>
        <location evidence="1">Membrane</location>
        <topology evidence="1">Multi-pass membrane protein</topology>
    </subcellularLocation>
</comment>
<feature type="transmembrane region" description="Helical" evidence="5">
    <location>
        <begin position="131"/>
        <end position="150"/>
    </location>
</feature>
<keyword evidence="4 5" id="KW-0472">Membrane</keyword>
<name>A0ABU5DYN9_9PROT</name>
<keyword evidence="8" id="KW-1185">Reference proteome</keyword>
<feature type="transmembrane region" description="Helical" evidence="5">
    <location>
        <begin position="66"/>
        <end position="85"/>
    </location>
</feature>
<comment type="similarity">
    <text evidence="5">Belongs to the ABC-2 integral membrane protein family.</text>
</comment>
<keyword evidence="5" id="KW-1003">Cell membrane</keyword>
<keyword evidence="3 5" id="KW-1133">Transmembrane helix</keyword>
<evidence type="ECO:0000313" key="8">
    <source>
        <dbReference type="Proteomes" id="UP001271769"/>
    </source>
</evidence>
<dbReference type="PRINTS" id="PR00164">
    <property type="entry name" value="ABC2TRNSPORT"/>
</dbReference>
<feature type="transmembrane region" description="Helical" evidence="5">
    <location>
        <begin position="184"/>
        <end position="203"/>
    </location>
</feature>
<dbReference type="RefSeq" id="WP_320500880.1">
    <property type="nucleotide sequence ID" value="NZ_JAXCLX010000001.1"/>
</dbReference>
<dbReference type="Proteomes" id="UP001271769">
    <property type="component" value="Unassembled WGS sequence"/>
</dbReference>
<feature type="transmembrane region" description="Helical" evidence="5">
    <location>
        <begin position="239"/>
        <end position="260"/>
    </location>
</feature>
<dbReference type="InterPro" id="IPR047817">
    <property type="entry name" value="ABC2_TM_bact-type"/>
</dbReference>
<reference evidence="7 8" key="1">
    <citation type="journal article" date="2013" name="Antonie Van Leeuwenhoek">
        <title>Dongia rigui sp. nov., isolated from freshwater of a large wetland in Korea.</title>
        <authorList>
            <person name="Baik K.S."/>
            <person name="Hwang Y.M."/>
            <person name="Choi J.S."/>
            <person name="Kwon J."/>
            <person name="Seong C.N."/>
        </authorList>
    </citation>
    <scope>NUCLEOTIDE SEQUENCE [LARGE SCALE GENOMIC DNA]</scope>
    <source>
        <strain evidence="7 8">04SU4-P</strain>
    </source>
</reference>
<evidence type="ECO:0000256" key="4">
    <source>
        <dbReference type="ARBA" id="ARBA00023136"/>
    </source>
</evidence>